<dbReference type="InterPro" id="IPR028350">
    <property type="entry name" value="DNAC/IstB-like"/>
</dbReference>
<dbReference type="SUPFAM" id="SSF52540">
    <property type="entry name" value="P-loop containing nucleoside triphosphate hydrolases"/>
    <property type="match status" value="1"/>
</dbReference>
<gene>
    <name evidence="6" type="primary">istB</name>
    <name evidence="5" type="ORF">MUN46_002630</name>
    <name evidence="6" type="ORF">MUN46_010200</name>
</gene>
<sequence>MRTRATDERLSQMAARLRLVYMRDHLTEMLEAASGAKMTPRETLEYVLSKEVDQRESNRIKLSTMAAHFPRACTLESFDFSAQPSLDPGVIRELAKMEWVDSGENVLFLGPPGVGKTHLAIALGRRAVQKGQNVLFISASHLMAGLQKANKEGTLNEKLSSLYKPKLLIIDEVGYLPFSAQTSNLFFQLVSRRYEHKSILITCNRSLNDWGMIFGDPTVAAAILDRLLHHCTPVTIVGDSYRIREAQKLKLLGDHNA</sequence>
<proteinExistence type="inferred from homology"/>
<evidence type="ECO:0000313" key="5">
    <source>
        <dbReference type="EMBL" id="MDL2058844.1"/>
    </source>
</evidence>
<dbReference type="RefSeq" id="WP_243377773.1">
    <property type="nucleotide sequence ID" value="NZ_JAKZJU020000001.1"/>
</dbReference>
<dbReference type="CDD" id="cd00009">
    <property type="entry name" value="AAA"/>
    <property type="match status" value="1"/>
</dbReference>
<dbReference type="InterPro" id="IPR027417">
    <property type="entry name" value="P-loop_NTPase"/>
</dbReference>
<evidence type="ECO:0000256" key="3">
    <source>
        <dbReference type="ARBA" id="ARBA00022840"/>
    </source>
</evidence>
<comment type="caution">
    <text evidence="6">The sequence shown here is derived from an EMBL/GenBank/DDBJ whole genome shotgun (WGS) entry which is preliminary data.</text>
</comment>
<reference evidence="6" key="1">
    <citation type="submission" date="2023-03" db="EMBL/GenBank/DDBJ databases">
        <title>Mesosutterella sp. nov. isolated from porcine feces.</title>
        <authorList>
            <person name="Yu S."/>
        </authorList>
    </citation>
    <scope>NUCLEOTIDE SEQUENCE</scope>
    <source>
        <strain evidence="6">AGMB02718</strain>
    </source>
</reference>
<dbReference type="Pfam" id="PF01695">
    <property type="entry name" value="IstB_IS21"/>
    <property type="match status" value="1"/>
</dbReference>
<keyword evidence="3" id="KW-0067">ATP-binding</keyword>
<evidence type="ECO:0000313" key="7">
    <source>
        <dbReference type="Proteomes" id="UP001165481"/>
    </source>
</evidence>
<feature type="domain" description="AAA+ ATPase" evidence="4">
    <location>
        <begin position="102"/>
        <end position="234"/>
    </location>
</feature>
<dbReference type="NCBIfam" id="NF038214">
    <property type="entry name" value="IS21_help_AAA"/>
    <property type="match status" value="1"/>
</dbReference>
<name>A0ABT7ISN5_9BURK</name>
<comment type="similarity">
    <text evidence="1">Belongs to the IS21/IS1162 putative ATP-binding protein family.</text>
</comment>
<evidence type="ECO:0000256" key="2">
    <source>
        <dbReference type="ARBA" id="ARBA00022741"/>
    </source>
</evidence>
<dbReference type="PANTHER" id="PTHR30050">
    <property type="entry name" value="CHROMOSOMAL REPLICATION INITIATOR PROTEIN DNAA"/>
    <property type="match status" value="1"/>
</dbReference>
<keyword evidence="2" id="KW-0547">Nucleotide-binding</keyword>
<accession>A0ABT7ISN5</accession>
<dbReference type="PANTHER" id="PTHR30050:SF4">
    <property type="entry name" value="ATP-BINDING PROTEIN RV3427C IN INSERTION SEQUENCE-RELATED"/>
    <property type="match status" value="1"/>
</dbReference>
<dbReference type="InterPro" id="IPR003593">
    <property type="entry name" value="AAA+_ATPase"/>
</dbReference>
<dbReference type="SMART" id="SM00382">
    <property type="entry name" value="AAA"/>
    <property type="match status" value="1"/>
</dbReference>
<evidence type="ECO:0000313" key="6">
    <source>
        <dbReference type="EMBL" id="MDL2060306.1"/>
    </source>
</evidence>
<evidence type="ECO:0000259" key="4">
    <source>
        <dbReference type="SMART" id="SM00382"/>
    </source>
</evidence>
<dbReference type="EMBL" id="JAKZJU020000001">
    <property type="protein sequence ID" value="MDL2058844.1"/>
    <property type="molecule type" value="Genomic_DNA"/>
</dbReference>
<dbReference type="PIRSF" id="PIRSF003073">
    <property type="entry name" value="DNAC_TnpB_IstB"/>
    <property type="match status" value="1"/>
</dbReference>
<dbReference type="EMBL" id="JAKZJU020000001">
    <property type="protein sequence ID" value="MDL2060306.1"/>
    <property type="molecule type" value="Genomic_DNA"/>
</dbReference>
<evidence type="ECO:0000256" key="1">
    <source>
        <dbReference type="ARBA" id="ARBA00008059"/>
    </source>
</evidence>
<dbReference type="InterPro" id="IPR002611">
    <property type="entry name" value="IstB_ATP-bd"/>
</dbReference>
<keyword evidence="7" id="KW-1185">Reference proteome</keyword>
<organism evidence="6 7">
    <name type="scientific">Mesosutterella faecium</name>
    <dbReference type="NCBI Taxonomy" id="2925194"/>
    <lineage>
        <taxon>Bacteria</taxon>
        <taxon>Pseudomonadati</taxon>
        <taxon>Pseudomonadota</taxon>
        <taxon>Betaproteobacteria</taxon>
        <taxon>Burkholderiales</taxon>
        <taxon>Sutterellaceae</taxon>
        <taxon>Mesosutterella</taxon>
    </lineage>
</organism>
<dbReference type="Gene3D" id="3.40.50.300">
    <property type="entry name" value="P-loop containing nucleotide triphosphate hydrolases"/>
    <property type="match status" value="1"/>
</dbReference>
<protein>
    <submittedName>
        <fullName evidence="6">IS21-like element helper ATPase IstB</fullName>
    </submittedName>
</protein>
<dbReference type="Proteomes" id="UP001165481">
    <property type="component" value="Unassembled WGS sequence"/>
</dbReference>
<dbReference type="InterPro" id="IPR047661">
    <property type="entry name" value="IstB"/>
</dbReference>